<dbReference type="SUPFAM" id="SSF52833">
    <property type="entry name" value="Thioredoxin-like"/>
    <property type="match status" value="1"/>
</dbReference>
<dbReference type="InterPro" id="IPR006577">
    <property type="entry name" value="UAS"/>
</dbReference>
<evidence type="ECO:0000256" key="1">
    <source>
        <dbReference type="ARBA" id="ARBA00023054"/>
    </source>
</evidence>
<dbReference type="PROSITE" id="PS50033">
    <property type="entry name" value="UBX"/>
    <property type="match status" value="1"/>
</dbReference>
<feature type="domain" description="UBX" evidence="4">
    <location>
        <begin position="402"/>
        <end position="501"/>
    </location>
</feature>
<dbReference type="SMART" id="SM00594">
    <property type="entry name" value="UAS"/>
    <property type="match status" value="1"/>
</dbReference>
<feature type="region of interest" description="Disordered" evidence="3">
    <location>
        <begin position="64"/>
        <end position="97"/>
    </location>
</feature>
<dbReference type="SMART" id="SM00166">
    <property type="entry name" value="UBX"/>
    <property type="match status" value="1"/>
</dbReference>
<evidence type="ECO:0000313" key="5">
    <source>
        <dbReference type="EMBL" id="CUS10678.1"/>
    </source>
</evidence>
<protein>
    <recommendedName>
        <fullName evidence="4">UBX domain-containing protein</fullName>
    </recommendedName>
</protein>
<dbReference type="InterPro" id="IPR009060">
    <property type="entry name" value="UBA-like_sf"/>
</dbReference>
<dbReference type="Pfam" id="PF00789">
    <property type="entry name" value="UBX"/>
    <property type="match status" value="1"/>
</dbReference>
<keyword evidence="1 2" id="KW-0175">Coiled coil</keyword>
<keyword evidence="6" id="KW-1185">Reference proteome</keyword>
<feature type="compositionally biased region" description="Pro residues" evidence="3">
    <location>
        <begin position="75"/>
        <end position="90"/>
    </location>
</feature>
<dbReference type="InterPro" id="IPR036249">
    <property type="entry name" value="Thioredoxin-like_sf"/>
</dbReference>
<dbReference type="Pfam" id="PF14555">
    <property type="entry name" value="UBA_4"/>
    <property type="match status" value="1"/>
</dbReference>
<evidence type="ECO:0000256" key="2">
    <source>
        <dbReference type="SAM" id="Coils"/>
    </source>
</evidence>
<dbReference type="SUPFAM" id="SSF46934">
    <property type="entry name" value="UBA-like"/>
    <property type="match status" value="1"/>
</dbReference>
<dbReference type="PANTHER" id="PTHR23322">
    <property type="entry name" value="FAS-ASSOCIATED PROTEIN"/>
    <property type="match status" value="1"/>
</dbReference>
<dbReference type="Gene3D" id="3.40.30.10">
    <property type="entry name" value="Glutaredoxin"/>
    <property type="match status" value="1"/>
</dbReference>
<accession>A0A292PVL3</accession>
<proteinExistence type="predicted"/>
<dbReference type="GO" id="GO:0005783">
    <property type="term" value="C:endoplasmic reticulum"/>
    <property type="evidence" value="ECO:0007669"/>
    <property type="project" value="TreeGrafter"/>
</dbReference>
<dbReference type="InterPro" id="IPR001012">
    <property type="entry name" value="UBX_dom"/>
</dbReference>
<feature type="compositionally biased region" description="Low complexity" evidence="3">
    <location>
        <begin position="64"/>
        <end position="74"/>
    </location>
</feature>
<feature type="coiled-coil region" evidence="2">
    <location>
        <begin position="351"/>
        <end position="385"/>
    </location>
</feature>
<dbReference type="CDD" id="cd01767">
    <property type="entry name" value="UBX"/>
    <property type="match status" value="1"/>
</dbReference>
<dbReference type="Gene3D" id="3.10.20.90">
    <property type="entry name" value="Phosphatidylinositol 3-kinase Catalytic Subunit, Chain A, domain 1"/>
    <property type="match status" value="1"/>
</dbReference>
<dbReference type="EMBL" id="LN891042">
    <property type="protein sequence ID" value="CUS10678.1"/>
    <property type="molecule type" value="Genomic_DNA"/>
</dbReference>
<dbReference type="AlphaFoldDB" id="A0A292PVL3"/>
<name>A0A292PVL3_9PEZI</name>
<dbReference type="GO" id="GO:0036503">
    <property type="term" value="P:ERAD pathway"/>
    <property type="evidence" value="ECO:0007669"/>
    <property type="project" value="TreeGrafter"/>
</dbReference>
<organism evidence="5 6">
    <name type="scientific">Tuber aestivum</name>
    <name type="common">summer truffle</name>
    <dbReference type="NCBI Taxonomy" id="59557"/>
    <lineage>
        <taxon>Eukaryota</taxon>
        <taxon>Fungi</taxon>
        <taxon>Dikarya</taxon>
        <taxon>Ascomycota</taxon>
        <taxon>Pezizomycotina</taxon>
        <taxon>Pezizomycetes</taxon>
        <taxon>Pezizales</taxon>
        <taxon>Tuberaceae</taxon>
        <taxon>Tuber</taxon>
    </lineage>
</organism>
<gene>
    <name evidence="5" type="ORF">GSTUAT00005294001</name>
</gene>
<reference evidence="5" key="1">
    <citation type="submission" date="2015-10" db="EMBL/GenBank/DDBJ databases">
        <authorList>
            <person name="Regsiter A."/>
            <person name="william w."/>
        </authorList>
    </citation>
    <scope>NUCLEOTIDE SEQUENCE</scope>
    <source>
        <strain evidence="5">Montdore</strain>
    </source>
</reference>
<sequence length="513" mass="57015">MADNDVSQLSESQQQALEQFTAVTAQETREAIPLLRRSQWNLELAIAKFYDGETADPAAEAIAERAAAPAAARPQIPPPSPLPAPGPPPRAGSRNRVTISPAPRIVPQPTAVSRRPSLLISLLLFPFSLVWRLSNSFVSLFYTLFPFLARFRTAISPPSRTQTARRSQNPRDTAARFIRLFEEEYGTDTGLEFFEGGYAQALDLAKNELRFLLVVLQSDEHDDTASFNRETLINPEVVGFIKTQNIILWAGSVQDSEAYQVSAALNCTKFPFAALISRAPSSTSSSQGMSVVSRIVGPTPPQSLVLKLTTAITTHSETLERIRATRAAHEAGRAILEQQNSAYELSLARDREIARARREEAERKLREEELVRAKAEEKVLLANNRVAWRQWRARTIPKEEPAGEDTARVSIRLRNGKRVTRGFNGSASMEEVYAFVECLEYLDESATNEKALERPSGYTHEYGFKLVSPLPRRVYELQSGKGGSERTIKDCLWPTASLVVEVDDSEDDEGEGN</sequence>
<dbReference type="Gene3D" id="1.10.8.10">
    <property type="entry name" value="DNA helicase RuvA subunit, C-terminal domain"/>
    <property type="match status" value="1"/>
</dbReference>
<dbReference type="Proteomes" id="UP001412239">
    <property type="component" value="Unassembled WGS sequence"/>
</dbReference>
<dbReference type="GO" id="GO:0043130">
    <property type="term" value="F:ubiquitin binding"/>
    <property type="evidence" value="ECO:0007669"/>
    <property type="project" value="TreeGrafter"/>
</dbReference>
<dbReference type="PANTHER" id="PTHR23322:SF1">
    <property type="entry name" value="FAS-ASSOCIATED FACTOR 2"/>
    <property type="match status" value="1"/>
</dbReference>
<evidence type="ECO:0000313" key="6">
    <source>
        <dbReference type="Proteomes" id="UP001412239"/>
    </source>
</evidence>
<evidence type="ECO:0000259" key="4">
    <source>
        <dbReference type="PROSITE" id="PS50033"/>
    </source>
</evidence>
<dbReference type="SUPFAM" id="SSF54236">
    <property type="entry name" value="Ubiquitin-like"/>
    <property type="match status" value="1"/>
</dbReference>
<dbReference type="InterPro" id="IPR050730">
    <property type="entry name" value="UBX_domain-protein"/>
</dbReference>
<dbReference type="InterPro" id="IPR029071">
    <property type="entry name" value="Ubiquitin-like_domsf"/>
</dbReference>
<evidence type="ECO:0000256" key="3">
    <source>
        <dbReference type="SAM" id="MobiDB-lite"/>
    </source>
</evidence>